<dbReference type="STRING" id="408657.SAMN04487995_1721"/>
<dbReference type="Pfam" id="PF06439">
    <property type="entry name" value="3keto-disac_hyd"/>
    <property type="match status" value="2"/>
</dbReference>
<dbReference type="InterPro" id="IPR010496">
    <property type="entry name" value="AL/BT2_dom"/>
</dbReference>
<dbReference type="EMBL" id="FNXY01000002">
    <property type="protein sequence ID" value="SEI62578.1"/>
    <property type="molecule type" value="Genomic_DNA"/>
</dbReference>
<dbReference type="AlphaFoldDB" id="A0A1H6S356"/>
<evidence type="ECO:0000256" key="1">
    <source>
        <dbReference type="SAM" id="SignalP"/>
    </source>
</evidence>
<dbReference type="OrthoDB" id="9806233at2"/>
<evidence type="ECO:0000259" key="2">
    <source>
        <dbReference type="Pfam" id="PF06439"/>
    </source>
</evidence>
<name>A0A1H6S356_9BACT</name>
<sequence length="458" mass="50982">MNKLKICLSAMLLAGVLFNANAQKSKDGWQDLFNGKDLSGWKQLNGKAKYEVKDGAIVGTSVMDTPNSFLTTEKNYGDFILELDVKVDNKLNSGIQIRSLSTPEYQNGRVHGYQVEIDPSDRAWSGGLYDEARRGWLYSLDINPEGKKAFKKEAWNKYRIEAIGNSIRTFVNGVPVADVVDDVTPSGFICLQVHAIGNKDKSLEGTQVSWKNVRIKTTNLKPSPKTNIRIVNLIPNTLTESEKAQGWKLLYDGKSVDQWQSYSGAGFPDKRWTYNDGTITIAKSDGSETGNDIVTKELYGPAFEYQFQFKLTEGANSGVKYFVDKKFNSGGKSGVGLEYQVLDDAKHPDAKMGKNGNRTIGSLYDLIASEKPYNAIKKIGEWNLGRVVVYPDGTVQHFLNNHKVVEYVRGSQAFKDLVAESKFKGFDGFGLSEKGYLLLQDHGDNVSFRSLKIKVLSK</sequence>
<proteinExistence type="predicted"/>
<keyword evidence="1" id="KW-0732">Signal</keyword>
<reference evidence="3 4" key="1">
    <citation type="submission" date="2016-10" db="EMBL/GenBank/DDBJ databases">
        <authorList>
            <person name="de Groot N.N."/>
        </authorList>
    </citation>
    <scope>NUCLEOTIDE SEQUENCE [LARGE SCALE GENOMIC DNA]</scope>
    <source>
        <strain evidence="3 4">DSM 19938</strain>
    </source>
</reference>
<evidence type="ECO:0000313" key="4">
    <source>
        <dbReference type="Proteomes" id="UP000199532"/>
    </source>
</evidence>
<feature type="domain" description="3-keto-alpha-glucoside-1,2-lyase/3-keto-2-hydroxy-glucal hydratase" evidence="2">
    <location>
        <begin position="246"/>
        <end position="454"/>
    </location>
</feature>
<dbReference type="Gene3D" id="2.60.120.560">
    <property type="entry name" value="Exo-inulinase, domain 1"/>
    <property type="match status" value="2"/>
</dbReference>
<keyword evidence="4" id="KW-1185">Reference proteome</keyword>
<feature type="signal peptide" evidence="1">
    <location>
        <begin position="1"/>
        <end position="22"/>
    </location>
</feature>
<feature type="chain" id="PRO_5011542085" description="3-keto-alpha-glucoside-1,2-lyase/3-keto-2-hydroxy-glucal hydratase domain-containing protein" evidence="1">
    <location>
        <begin position="23"/>
        <end position="458"/>
    </location>
</feature>
<dbReference type="Proteomes" id="UP000199532">
    <property type="component" value="Unassembled WGS sequence"/>
</dbReference>
<protein>
    <recommendedName>
        <fullName evidence="2">3-keto-alpha-glucoside-1,2-lyase/3-keto-2-hydroxy-glucal hydratase domain-containing protein</fullName>
    </recommendedName>
</protein>
<organism evidence="3 4">
    <name type="scientific">Dyadobacter koreensis</name>
    <dbReference type="NCBI Taxonomy" id="408657"/>
    <lineage>
        <taxon>Bacteria</taxon>
        <taxon>Pseudomonadati</taxon>
        <taxon>Bacteroidota</taxon>
        <taxon>Cytophagia</taxon>
        <taxon>Cytophagales</taxon>
        <taxon>Spirosomataceae</taxon>
        <taxon>Dyadobacter</taxon>
    </lineage>
</organism>
<gene>
    <name evidence="3" type="ORF">SAMN04487995_1721</name>
</gene>
<evidence type="ECO:0000313" key="3">
    <source>
        <dbReference type="EMBL" id="SEI62578.1"/>
    </source>
</evidence>
<feature type="domain" description="3-keto-alpha-glucoside-1,2-lyase/3-keto-2-hydroxy-glucal hydratase" evidence="2">
    <location>
        <begin position="28"/>
        <end position="216"/>
    </location>
</feature>
<dbReference type="RefSeq" id="WP_090334801.1">
    <property type="nucleotide sequence ID" value="NZ_FNXY01000002.1"/>
</dbReference>
<dbReference type="GO" id="GO:0016787">
    <property type="term" value="F:hydrolase activity"/>
    <property type="evidence" value="ECO:0007669"/>
    <property type="project" value="InterPro"/>
</dbReference>
<accession>A0A1H6S356</accession>